<dbReference type="CDD" id="cd00130">
    <property type="entry name" value="PAS"/>
    <property type="match status" value="2"/>
</dbReference>
<keyword evidence="4 13" id="KW-0597">Phosphoprotein</keyword>
<organism evidence="20 21">
    <name type="scientific">Stappia sediminis</name>
    <dbReference type="NCBI Taxonomy" id="2692190"/>
    <lineage>
        <taxon>Bacteria</taxon>
        <taxon>Pseudomonadati</taxon>
        <taxon>Pseudomonadota</taxon>
        <taxon>Alphaproteobacteria</taxon>
        <taxon>Hyphomicrobiales</taxon>
        <taxon>Stappiaceae</taxon>
        <taxon>Stappia</taxon>
    </lineage>
</organism>
<feature type="domain" description="PAC" evidence="19">
    <location>
        <begin position="236"/>
        <end position="286"/>
    </location>
</feature>
<dbReference type="EMBL" id="WUMV01000010">
    <property type="protein sequence ID" value="MXN67270.1"/>
    <property type="molecule type" value="Genomic_DNA"/>
</dbReference>
<feature type="compositionally biased region" description="Basic residues" evidence="14">
    <location>
        <begin position="1065"/>
        <end position="1074"/>
    </location>
</feature>
<dbReference type="PRINTS" id="PR00344">
    <property type="entry name" value="BCTRLSENSOR"/>
</dbReference>
<dbReference type="SUPFAM" id="SSF47226">
    <property type="entry name" value="Histidine-containing phosphotransfer domain, HPT domain"/>
    <property type="match status" value="1"/>
</dbReference>
<feature type="transmembrane region" description="Helical" evidence="15">
    <location>
        <begin position="73"/>
        <end position="92"/>
    </location>
</feature>
<dbReference type="InterPro" id="IPR036097">
    <property type="entry name" value="HisK_dim/P_sf"/>
</dbReference>
<evidence type="ECO:0000256" key="12">
    <source>
        <dbReference type="ARBA" id="ARBA00023136"/>
    </source>
</evidence>
<keyword evidence="11" id="KW-0902">Two-component regulatory system</keyword>
<gene>
    <name evidence="20" type="ORF">GR183_20370</name>
</gene>
<evidence type="ECO:0000256" key="15">
    <source>
        <dbReference type="SAM" id="Phobius"/>
    </source>
</evidence>
<dbReference type="PROSITE" id="PS50112">
    <property type="entry name" value="PAS"/>
    <property type="match status" value="2"/>
</dbReference>
<evidence type="ECO:0000256" key="2">
    <source>
        <dbReference type="ARBA" id="ARBA00004370"/>
    </source>
</evidence>
<feature type="region of interest" description="Disordered" evidence="14">
    <location>
        <begin position="1050"/>
        <end position="1074"/>
    </location>
</feature>
<dbReference type="Pfam" id="PF00989">
    <property type="entry name" value="PAS"/>
    <property type="match status" value="2"/>
</dbReference>
<dbReference type="SMART" id="SM00448">
    <property type="entry name" value="REC"/>
    <property type="match status" value="1"/>
</dbReference>
<feature type="domain" description="Response regulatory" evidence="17">
    <location>
        <begin position="807"/>
        <end position="924"/>
    </location>
</feature>
<keyword evidence="8" id="KW-0418">Kinase</keyword>
<dbReference type="SUPFAM" id="SSF55874">
    <property type="entry name" value="ATPase domain of HSP90 chaperone/DNA topoisomerase II/histidine kinase"/>
    <property type="match status" value="1"/>
</dbReference>
<comment type="caution">
    <text evidence="20">The sequence shown here is derived from an EMBL/GenBank/DDBJ whole genome shotgun (WGS) entry which is preliminary data.</text>
</comment>
<keyword evidence="12 15" id="KW-0472">Membrane</keyword>
<dbReference type="SUPFAM" id="SSF52172">
    <property type="entry name" value="CheY-like"/>
    <property type="match status" value="1"/>
</dbReference>
<dbReference type="CDD" id="cd16922">
    <property type="entry name" value="HATPase_EvgS-ArcB-TorS-like"/>
    <property type="match status" value="1"/>
</dbReference>
<evidence type="ECO:0000259" key="17">
    <source>
        <dbReference type="PROSITE" id="PS50110"/>
    </source>
</evidence>
<dbReference type="InterPro" id="IPR005467">
    <property type="entry name" value="His_kinase_dom"/>
</dbReference>
<evidence type="ECO:0000313" key="21">
    <source>
        <dbReference type="Proteomes" id="UP000433101"/>
    </source>
</evidence>
<dbReference type="Gene3D" id="3.30.565.10">
    <property type="entry name" value="Histidine kinase-like ATPase, C-terminal domain"/>
    <property type="match status" value="1"/>
</dbReference>
<evidence type="ECO:0000256" key="10">
    <source>
        <dbReference type="ARBA" id="ARBA00022989"/>
    </source>
</evidence>
<dbReference type="Pfam" id="PF00072">
    <property type="entry name" value="Response_reg"/>
    <property type="match status" value="1"/>
</dbReference>
<dbReference type="PANTHER" id="PTHR45339">
    <property type="entry name" value="HYBRID SIGNAL TRANSDUCTION HISTIDINE KINASE J"/>
    <property type="match status" value="1"/>
</dbReference>
<proteinExistence type="predicted"/>
<dbReference type="InterPro" id="IPR035965">
    <property type="entry name" value="PAS-like_dom_sf"/>
</dbReference>
<dbReference type="SMART" id="SM00388">
    <property type="entry name" value="HisKA"/>
    <property type="match status" value="1"/>
</dbReference>
<accession>A0A7X3LY72</accession>
<sequence>MRILVRLRFYAQTSNLCILRRNLPLQFANLREKRFSLRIRFTSNYTCGQGIRREVHALTSPNGPTRPPIARHVGLFLLLVLAHCALVLLLRAALDPGFDISRGGARAGVLSLFAGVAIYAVPAAVLSYFAILLAGGRDRRQAQGSQLDLLRDPDIPRRRSEDREARLQAILDWMGEGLVTFDEDGVIEFVNPAIEKMFKQSAAELVGGNISSLVPPDKRDLLKVLAAKPPVSGSAISLKADGRRQDGEDFPLDISLTEYKFGGRRLFAGLLRDISERKATEAKLREVERQLREAIEFLPDAFVLFDESDRLIVCNDRYRELYATSADLMRPGMRFDEIIREGVRRGQYVDANDDPEGWIERRLEMHRRPPLEPIEQHLDDGRWLRVYERRTPDGRTVGFRIDITELKHRQEALERSEARARAMVTSALDAIAILDEDCNVVDFNPAAERITGYRRAEIVGRSIVDVLVPERHREDALRRFRAILQKEPGEEPGQRVHAKAARKDGSEFLCELAMNVATGPNGKLLIGFARDVTEERAKTLALKEAKARAEDANLAKANFLAMMSHEIRTPLNAVTGILDLLKESPLTPVQQQYVRAAANSADALLNILNDILDLSRVEANRLEFQEKPFFLRPLVFGVRDLFAVPAQNKGLKLAVHIESALPVRLAGDVGRIRQVLINLVGNAIKFTPDGVVEIRVTGKPEGESGLRIRFEVSDTGPGIPHDMRDSVFQKFTTLETASTDVRDGVGLGLTICRELVDGMGGRISLDSEEGRGSCFAFELDLAPAPETEADDAGDEAETLAQTLIGARVLLAEDNDTNRMITVDLLKRWGCEVEAVRDGAEAIERLDRESYDVILMDVSMPVLDGVSATAEIRARGDDASKIPIIALTAHAFAEERDRVLQAGMSDFLTKPVDPAELGRHLAQALSTSRTRMRERPMTLPLVDTSVLQGVIDNLSDSARIRVLEQCESDLMARAEDLRNAGDDLDCVERASHVLSSLAGTFGASALFSLSDTVNRAVLDEDRKALEKVPELVLLIERTVAALRQAVDECREASGHRAQNEDASEKARRRRVAAAH</sequence>
<feature type="domain" description="Histidine kinase" evidence="16">
    <location>
        <begin position="562"/>
        <end position="783"/>
    </location>
</feature>
<evidence type="ECO:0000256" key="5">
    <source>
        <dbReference type="ARBA" id="ARBA00022679"/>
    </source>
</evidence>
<dbReference type="Gene3D" id="3.40.50.2300">
    <property type="match status" value="1"/>
</dbReference>
<feature type="domain" description="PAS" evidence="18">
    <location>
        <begin position="416"/>
        <end position="487"/>
    </location>
</feature>
<evidence type="ECO:0000259" key="18">
    <source>
        <dbReference type="PROSITE" id="PS50112"/>
    </source>
</evidence>
<dbReference type="Pfam" id="PF12860">
    <property type="entry name" value="PAS_7"/>
    <property type="match status" value="1"/>
</dbReference>
<evidence type="ECO:0000256" key="1">
    <source>
        <dbReference type="ARBA" id="ARBA00000085"/>
    </source>
</evidence>
<evidence type="ECO:0000256" key="7">
    <source>
        <dbReference type="ARBA" id="ARBA00022741"/>
    </source>
</evidence>
<dbReference type="InterPro" id="IPR000700">
    <property type="entry name" value="PAS-assoc_C"/>
</dbReference>
<dbReference type="InterPro" id="IPR003594">
    <property type="entry name" value="HATPase_dom"/>
</dbReference>
<dbReference type="InterPro" id="IPR003661">
    <property type="entry name" value="HisK_dim/P_dom"/>
</dbReference>
<dbReference type="InterPro" id="IPR036890">
    <property type="entry name" value="HATPase_C_sf"/>
</dbReference>
<keyword evidence="6 15" id="KW-0812">Transmembrane</keyword>
<evidence type="ECO:0000256" key="4">
    <source>
        <dbReference type="ARBA" id="ARBA00022553"/>
    </source>
</evidence>
<dbReference type="NCBIfam" id="TIGR00229">
    <property type="entry name" value="sensory_box"/>
    <property type="match status" value="2"/>
</dbReference>
<keyword evidence="9" id="KW-0067">ATP-binding</keyword>
<dbReference type="AlphaFoldDB" id="A0A7X3LY72"/>
<evidence type="ECO:0000313" key="20">
    <source>
        <dbReference type="EMBL" id="MXN67270.1"/>
    </source>
</evidence>
<dbReference type="PANTHER" id="PTHR45339:SF5">
    <property type="entry name" value="HISTIDINE KINASE"/>
    <property type="match status" value="1"/>
</dbReference>
<evidence type="ECO:0000259" key="19">
    <source>
        <dbReference type="PROSITE" id="PS50113"/>
    </source>
</evidence>
<evidence type="ECO:0000259" key="16">
    <source>
        <dbReference type="PROSITE" id="PS50109"/>
    </source>
</evidence>
<dbReference type="PROSITE" id="PS50113">
    <property type="entry name" value="PAC"/>
    <property type="match status" value="2"/>
</dbReference>
<reference evidence="20 21" key="1">
    <citation type="submission" date="2019-12" db="EMBL/GenBank/DDBJ databases">
        <authorList>
            <person name="Li M."/>
        </authorList>
    </citation>
    <scope>NUCLEOTIDE SEQUENCE [LARGE SCALE GENOMIC DNA]</scope>
    <source>
        <strain evidence="20 21">GBMRC 2046</strain>
    </source>
</reference>
<protein>
    <recommendedName>
        <fullName evidence="3">histidine kinase</fullName>
        <ecNumber evidence="3">2.7.13.3</ecNumber>
    </recommendedName>
</protein>
<dbReference type="InterPro" id="IPR011006">
    <property type="entry name" value="CheY-like_superfamily"/>
</dbReference>
<dbReference type="Proteomes" id="UP000433101">
    <property type="component" value="Unassembled WGS sequence"/>
</dbReference>
<keyword evidence="5" id="KW-0808">Transferase</keyword>
<dbReference type="Pfam" id="PF02518">
    <property type="entry name" value="HATPase_c"/>
    <property type="match status" value="1"/>
</dbReference>
<dbReference type="SUPFAM" id="SSF47384">
    <property type="entry name" value="Homodimeric domain of signal transducing histidine kinase"/>
    <property type="match status" value="1"/>
</dbReference>
<evidence type="ECO:0000256" key="9">
    <source>
        <dbReference type="ARBA" id="ARBA00022840"/>
    </source>
</evidence>
<feature type="transmembrane region" description="Helical" evidence="15">
    <location>
        <begin position="112"/>
        <end position="134"/>
    </location>
</feature>
<keyword evidence="21" id="KW-1185">Reference proteome</keyword>
<evidence type="ECO:0000256" key="8">
    <source>
        <dbReference type="ARBA" id="ARBA00022777"/>
    </source>
</evidence>
<dbReference type="InterPro" id="IPR001789">
    <property type="entry name" value="Sig_transdc_resp-reg_receiver"/>
</dbReference>
<dbReference type="FunFam" id="3.30.565.10:FF:000010">
    <property type="entry name" value="Sensor histidine kinase RcsC"/>
    <property type="match status" value="1"/>
</dbReference>
<dbReference type="InterPro" id="IPR013767">
    <property type="entry name" value="PAS_fold"/>
</dbReference>
<dbReference type="CDD" id="cd17546">
    <property type="entry name" value="REC_hyHK_CKI1_RcsC-like"/>
    <property type="match status" value="1"/>
</dbReference>
<dbReference type="GO" id="GO:0005524">
    <property type="term" value="F:ATP binding"/>
    <property type="evidence" value="ECO:0007669"/>
    <property type="project" value="UniProtKB-KW"/>
</dbReference>
<evidence type="ECO:0000256" key="13">
    <source>
        <dbReference type="PROSITE-ProRule" id="PRU00169"/>
    </source>
</evidence>
<evidence type="ECO:0000256" key="6">
    <source>
        <dbReference type="ARBA" id="ARBA00022692"/>
    </source>
</evidence>
<dbReference type="GO" id="GO:0006355">
    <property type="term" value="P:regulation of DNA-templated transcription"/>
    <property type="evidence" value="ECO:0007669"/>
    <property type="project" value="InterPro"/>
</dbReference>
<dbReference type="FunFam" id="1.10.287.130:FF:000004">
    <property type="entry name" value="Ethylene receptor 1"/>
    <property type="match status" value="1"/>
</dbReference>
<comment type="subcellular location">
    <subcellularLocation>
        <location evidence="2">Membrane</location>
    </subcellularLocation>
</comment>
<feature type="domain" description="PAS" evidence="18">
    <location>
        <begin position="163"/>
        <end position="223"/>
    </location>
</feature>
<dbReference type="SMART" id="SM00091">
    <property type="entry name" value="PAS"/>
    <property type="match status" value="3"/>
</dbReference>
<feature type="modified residue" description="4-aspartylphosphate" evidence="13">
    <location>
        <position position="856"/>
    </location>
</feature>
<evidence type="ECO:0000256" key="11">
    <source>
        <dbReference type="ARBA" id="ARBA00023012"/>
    </source>
</evidence>
<dbReference type="PROSITE" id="PS50110">
    <property type="entry name" value="RESPONSE_REGULATORY"/>
    <property type="match status" value="1"/>
</dbReference>
<dbReference type="Gene3D" id="3.30.450.20">
    <property type="entry name" value="PAS domain"/>
    <property type="match status" value="3"/>
</dbReference>
<dbReference type="InterPro" id="IPR036641">
    <property type="entry name" value="HPT_dom_sf"/>
</dbReference>
<dbReference type="Pfam" id="PF00512">
    <property type="entry name" value="HisKA"/>
    <property type="match status" value="1"/>
</dbReference>
<dbReference type="PROSITE" id="PS50109">
    <property type="entry name" value="HIS_KIN"/>
    <property type="match status" value="1"/>
</dbReference>
<keyword evidence="7" id="KW-0547">Nucleotide-binding</keyword>
<evidence type="ECO:0000256" key="3">
    <source>
        <dbReference type="ARBA" id="ARBA00012438"/>
    </source>
</evidence>
<dbReference type="EC" id="2.7.13.3" evidence="3"/>
<dbReference type="GO" id="GO:0000155">
    <property type="term" value="F:phosphorelay sensor kinase activity"/>
    <property type="evidence" value="ECO:0007669"/>
    <property type="project" value="InterPro"/>
</dbReference>
<dbReference type="GO" id="GO:0005886">
    <property type="term" value="C:plasma membrane"/>
    <property type="evidence" value="ECO:0007669"/>
    <property type="project" value="UniProtKB-SubCell"/>
</dbReference>
<comment type="catalytic activity">
    <reaction evidence="1">
        <text>ATP + protein L-histidine = ADP + protein N-phospho-L-histidine.</text>
        <dbReference type="EC" id="2.7.13.3"/>
    </reaction>
</comment>
<dbReference type="InterPro" id="IPR004358">
    <property type="entry name" value="Sig_transdc_His_kin-like_C"/>
</dbReference>
<evidence type="ECO:0000256" key="14">
    <source>
        <dbReference type="SAM" id="MobiDB-lite"/>
    </source>
</evidence>
<dbReference type="SUPFAM" id="SSF55785">
    <property type="entry name" value="PYP-like sensor domain (PAS domain)"/>
    <property type="match status" value="3"/>
</dbReference>
<dbReference type="SMART" id="SM00387">
    <property type="entry name" value="HATPase_c"/>
    <property type="match status" value="1"/>
</dbReference>
<dbReference type="InterPro" id="IPR000014">
    <property type="entry name" value="PAS"/>
</dbReference>
<dbReference type="Gene3D" id="1.10.287.130">
    <property type="match status" value="1"/>
</dbReference>
<feature type="compositionally biased region" description="Basic and acidic residues" evidence="14">
    <location>
        <begin position="1050"/>
        <end position="1064"/>
    </location>
</feature>
<dbReference type="Gene3D" id="1.20.120.160">
    <property type="entry name" value="HPT domain"/>
    <property type="match status" value="1"/>
</dbReference>
<name>A0A7X3LY72_9HYPH</name>
<keyword evidence="10 15" id="KW-1133">Transmembrane helix</keyword>
<dbReference type="CDD" id="cd00082">
    <property type="entry name" value="HisKA"/>
    <property type="match status" value="1"/>
</dbReference>
<feature type="domain" description="PAC" evidence="19">
    <location>
        <begin position="494"/>
        <end position="544"/>
    </location>
</feature>